<dbReference type="EMBL" id="JAVIAC010000005">
    <property type="protein sequence ID" value="MDQ7952559.1"/>
    <property type="molecule type" value="Genomic_DNA"/>
</dbReference>
<dbReference type="SUPFAM" id="SSF52540">
    <property type="entry name" value="P-loop containing nucleoside triphosphate hydrolases"/>
    <property type="match status" value="1"/>
</dbReference>
<dbReference type="Pfam" id="PF13304">
    <property type="entry name" value="AAA_21"/>
    <property type="match status" value="1"/>
</dbReference>
<dbReference type="Gene3D" id="3.40.50.300">
    <property type="entry name" value="P-loop containing nucleotide triphosphate hydrolases"/>
    <property type="match status" value="1"/>
</dbReference>
<dbReference type="PANTHER" id="PTHR43581">
    <property type="entry name" value="ATP/GTP PHOSPHATASE"/>
    <property type="match status" value="1"/>
</dbReference>
<dbReference type="GO" id="GO:0005524">
    <property type="term" value="F:ATP binding"/>
    <property type="evidence" value="ECO:0007669"/>
    <property type="project" value="UniProtKB-KW"/>
</dbReference>
<evidence type="ECO:0000313" key="3">
    <source>
        <dbReference type="Proteomes" id="UP001240529"/>
    </source>
</evidence>
<accession>A0AAP5F2Z8</accession>
<feature type="domain" description="ATPase AAA-type core" evidence="1">
    <location>
        <begin position="346"/>
        <end position="420"/>
    </location>
</feature>
<dbReference type="InterPro" id="IPR051396">
    <property type="entry name" value="Bact_Antivir_Def_Nuclease"/>
</dbReference>
<protein>
    <submittedName>
        <fullName evidence="2">ATP-binding protein</fullName>
    </submittedName>
</protein>
<dbReference type="GO" id="GO:0016887">
    <property type="term" value="F:ATP hydrolysis activity"/>
    <property type="evidence" value="ECO:0007669"/>
    <property type="project" value="InterPro"/>
</dbReference>
<dbReference type="AlphaFoldDB" id="A0AAP5F2Z8"/>
<organism evidence="2 3">
    <name type="scientific">Stenotrophomonas geniculata</name>
    <dbReference type="NCBI Taxonomy" id="86188"/>
    <lineage>
        <taxon>Bacteria</taxon>
        <taxon>Pseudomonadati</taxon>
        <taxon>Pseudomonadota</taxon>
        <taxon>Gammaproteobacteria</taxon>
        <taxon>Lysobacterales</taxon>
        <taxon>Lysobacteraceae</taxon>
        <taxon>Stenotrophomonas</taxon>
    </lineage>
</organism>
<proteinExistence type="predicted"/>
<keyword evidence="2" id="KW-0067">ATP-binding</keyword>
<dbReference type="InterPro" id="IPR003959">
    <property type="entry name" value="ATPase_AAA_core"/>
</dbReference>
<sequence>MTNRYPPANYIRRVEIDELFGETSVKLVAPWMSDPRILVLYGDNGTGKTTILNIIRSLISSEAAGGHRSRLSEIPFSRACVHLEGGGCIEARKKDGLTGPYDLSVRASSESESVHFYVKLRNGQIQHEYMGKDGRDKFNSLLSEIESIIPSVVYLDDKRTFSGSPRQSRSVSRSVVDGRLVRSVDEGEGRGDDPVTQCIDELTNAVRREAFFLSNRGNRDAQSIYTDLVKGITSFPESKVDDSIFEVRSVLEKLEEKSNYFSRYGLAAKIDHREMIEALEDSPEWQRVFVNSLVGPYVKTLSARLGAVEALHRKIDVWVNSLNDFMVSKSFAFSVGEGAVISSASGRKLFAPSLSSGERHLILLLTKAFLLGTKGGVMIVDEPELSLNSSWQRRLIGSLLDMFAGGGCQLIVASHSLEICSQYENQIMELRDEWGTEETAW</sequence>
<keyword evidence="2" id="KW-0547">Nucleotide-binding</keyword>
<dbReference type="PANTHER" id="PTHR43581:SF2">
    <property type="entry name" value="EXCINUCLEASE ATPASE SUBUNIT"/>
    <property type="match status" value="1"/>
</dbReference>
<comment type="caution">
    <text evidence="2">The sequence shown here is derived from an EMBL/GenBank/DDBJ whole genome shotgun (WGS) entry which is preliminary data.</text>
</comment>
<name>A0AAP5F2Z8_9GAMM</name>
<dbReference type="RefSeq" id="WP_305730373.1">
    <property type="nucleotide sequence ID" value="NZ_JAUZEA010000005.1"/>
</dbReference>
<reference evidence="2" key="1">
    <citation type="submission" date="2023-07" db="EMBL/GenBank/DDBJ databases">
        <authorList>
            <person name="Shahid S."/>
            <person name="Akbar M.Y."/>
            <person name="Ajmal W."/>
            <person name="Ansari A."/>
            <person name="Ghazanfar S."/>
        </authorList>
    </citation>
    <scope>NUCLEOTIDE SEQUENCE</scope>
    <source>
        <strain evidence="2">NIGAB</strain>
    </source>
</reference>
<evidence type="ECO:0000259" key="1">
    <source>
        <dbReference type="Pfam" id="PF13304"/>
    </source>
</evidence>
<dbReference type="CDD" id="cd00267">
    <property type="entry name" value="ABC_ATPase"/>
    <property type="match status" value="1"/>
</dbReference>
<dbReference type="Proteomes" id="UP001240529">
    <property type="component" value="Unassembled WGS sequence"/>
</dbReference>
<gene>
    <name evidence="2" type="ORF">Q0031_12255</name>
</gene>
<dbReference type="InterPro" id="IPR027417">
    <property type="entry name" value="P-loop_NTPase"/>
</dbReference>
<evidence type="ECO:0000313" key="2">
    <source>
        <dbReference type="EMBL" id="MDQ7952559.1"/>
    </source>
</evidence>